<proteinExistence type="inferred from homology"/>
<protein>
    <recommendedName>
        <fullName evidence="4">Disks large-associated protein 5</fullName>
    </recommendedName>
</protein>
<dbReference type="EMBL" id="JARGDH010000001">
    <property type="protein sequence ID" value="KAL0280449.1"/>
    <property type="molecule type" value="Genomic_DNA"/>
</dbReference>
<evidence type="ECO:0000256" key="2">
    <source>
        <dbReference type="SAM" id="MobiDB-lite"/>
    </source>
</evidence>
<evidence type="ECO:0000313" key="3">
    <source>
        <dbReference type="EMBL" id="KAL0280450.1"/>
    </source>
</evidence>
<evidence type="ECO:0008006" key="4">
    <source>
        <dbReference type="Google" id="ProtNLM"/>
    </source>
</evidence>
<accession>A0AAW2IG55</accession>
<organism evidence="3">
    <name type="scientific">Menopon gallinae</name>
    <name type="common">poultry shaft louse</name>
    <dbReference type="NCBI Taxonomy" id="328185"/>
    <lineage>
        <taxon>Eukaryota</taxon>
        <taxon>Metazoa</taxon>
        <taxon>Ecdysozoa</taxon>
        <taxon>Arthropoda</taxon>
        <taxon>Hexapoda</taxon>
        <taxon>Insecta</taxon>
        <taxon>Pterygota</taxon>
        <taxon>Neoptera</taxon>
        <taxon>Paraneoptera</taxon>
        <taxon>Psocodea</taxon>
        <taxon>Troctomorpha</taxon>
        <taxon>Phthiraptera</taxon>
        <taxon>Amblycera</taxon>
        <taxon>Menoponidae</taxon>
        <taxon>Menopon</taxon>
    </lineage>
</organism>
<reference evidence="3" key="1">
    <citation type="journal article" date="2024" name="Gigascience">
        <title>Chromosome-level genome of the poultry shaft louse Menopon gallinae provides insight into the host-switching and adaptive evolution of parasitic lice.</title>
        <authorList>
            <person name="Xu Y."/>
            <person name="Ma L."/>
            <person name="Liu S."/>
            <person name="Liang Y."/>
            <person name="Liu Q."/>
            <person name="He Z."/>
            <person name="Tian L."/>
            <person name="Duan Y."/>
            <person name="Cai W."/>
            <person name="Li H."/>
            <person name="Song F."/>
        </authorList>
    </citation>
    <scope>NUCLEOTIDE SEQUENCE</scope>
    <source>
        <strain evidence="3">Cailab_2023a</strain>
    </source>
</reference>
<dbReference type="EMBL" id="JARGDH010000001">
    <property type="protein sequence ID" value="KAL0280450.1"/>
    <property type="molecule type" value="Genomic_DNA"/>
</dbReference>
<feature type="region of interest" description="Disordered" evidence="2">
    <location>
        <begin position="1"/>
        <end position="27"/>
    </location>
</feature>
<feature type="region of interest" description="Disordered" evidence="2">
    <location>
        <begin position="245"/>
        <end position="273"/>
    </location>
</feature>
<dbReference type="Pfam" id="PF03359">
    <property type="entry name" value="GKAP"/>
    <property type="match status" value="1"/>
</dbReference>
<dbReference type="AlphaFoldDB" id="A0AAW2IG55"/>
<comment type="similarity">
    <text evidence="1">Belongs to the SAPAP family.</text>
</comment>
<dbReference type="PANTHER" id="PTHR12353:SF1">
    <property type="entry name" value="DISKS LARGE-ASSOCIATED PROTEIN 5"/>
    <property type="match status" value="1"/>
</dbReference>
<name>A0AAW2IG55_9NEOP</name>
<sequence>MEHRKYYKKSSFSLADRARERRSQRINKAREENRLNILNSRRNIQEIETHATTVVPVSKASERAAKLAKWKAEKQRALAEQKKNQKPVFKVGILQRKATGSPLLKLTSSYANKNFLKPDQVSKVIRPSNIGSNIGVVTRAKAKALASGNQEIPKKDTKFSVIVNNKRKAIKNHAFTVPESVTALANPLKITLPQTPKVLKGRRNMKVRINESVKVLEGTDEKSVCDDEEKCEETTDMKDVAVEEMEKETKMDVSVTEEPVKEDTETNKSVTETSSEFVPIHYSPFVKSERGSDRKSPRRGKLNLTIDVDQLIEKEENEFKCRIFSFRKYVECQSKKLLDLCELWKNMTKTDRTIPSDVQDEILSLCGKTNLLTSDKFKQFKDLIDKCENKDPMIKIEDLQGYQDWVAIEVESLDHAFIKLEERRARNWKCETKVQVKVQKENRPVQAKKTGKFQGVRSNIRQHILAARKKFQNDPDGTSTNEDCQQVLKTPVKTPKKETSLLKDVLSSEAKKLKSPAFRAKNSLCNSTTKKRASGIEIIAATQIARTLTPGKSPKPIVLDEQATPLNEIITPLRSILKLTPASHSTPKHSVQFKLNRSSNRAPGLNEKYFEPLMDVSKSSIYD</sequence>
<gene>
    <name evidence="3" type="ORF">PYX00_001733</name>
</gene>
<comment type="caution">
    <text evidence="3">The sequence shown here is derived from an EMBL/GenBank/DDBJ whole genome shotgun (WGS) entry which is preliminary data.</text>
</comment>
<evidence type="ECO:0000256" key="1">
    <source>
        <dbReference type="ARBA" id="ARBA00008839"/>
    </source>
</evidence>
<dbReference type="PANTHER" id="PTHR12353">
    <property type="entry name" value="DISKS LARGE-ASSOCIATED PROTEIN DAP SAP90/PSD-95-ASSOCIATED PROTEIN"/>
    <property type="match status" value="1"/>
</dbReference>
<dbReference type="GO" id="GO:0023052">
    <property type="term" value="P:signaling"/>
    <property type="evidence" value="ECO:0007669"/>
    <property type="project" value="InterPro"/>
</dbReference>
<feature type="compositionally biased region" description="Basic and acidic residues" evidence="2">
    <location>
        <begin position="16"/>
        <end position="27"/>
    </location>
</feature>
<dbReference type="InterPro" id="IPR005026">
    <property type="entry name" value="SAPAP"/>
</dbReference>